<dbReference type="Pfam" id="PF19944">
    <property type="entry name" value="DUF6406"/>
    <property type="match status" value="1"/>
</dbReference>
<proteinExistence type="predicted"/>
<sequence length="104" mass="11459">MPSPPIPTHQDRAQDLMTYPANKLIIRHGVEHPTSAGTITGVSASREDDGTPSVVLAVKATDAAPANRDLRPGETFVIGREKWQMADLRRVDTPDWYAVLTRVR</sequence>
<name>A0ABP4T3Y7_9ACTN</name>
<protein>
    <recommendedName>
        <fullName evidence="3">Head-to-tail stopper</fullName>
    </recommendedName>
</protein>
<gene>
    <name evidence="1" type="ORF">GCM10009765_33510</name>
</gene>
<dbReference type="InterPro" id="IPR045642">
    <property type="entry name" value="DUF6406"/>
</dbReference>
<accession>A0ABP4T3Y7</accession>
<dbReference type="Proteomes" id="UP001500618">
    <property type="component" value="Unassembled WGS sequence"/>
</dbReference>
<dbReference type="RefSeq" id="WP_163572833.1">
    <property type="nucleotide sequence ID" value="NZ_BAAANY010000010.1"/>
</dbReference>
<evidence type="ECO:0000313" key="1">
    <source>
        <dbReference type="EMBL" id="GAA1681652.1"/>
    </source>
</evidence>
<reference evidence="2" key="1">
    <citation type="journal article" date="2019" name="Int. J. Syst. Evol. Microbiol.">
        <title>The Global Catalogue of Microorganisms (GCM) 10K type strain sequencing project: providing services to taxonomists for standard genome sequencing and annotation.</title>
        <authorList>
            <consortium name="The Broad Institute Genomics Platform"/>
            <consortium name="The Broad Institute Genome Sequencing Center for Infectious Disease"/>
            <person name="Wu L."/>
            <person name="Ma J."/>
        </authorList>
    </citation>
    <scope>NUCLEOTIDE SEQUENCE [LARGE SCALE GENOMIC DNA]</scope>
    <source>
        <strain evidence="2">JCM 14718</strain>
    </source>
</reference>
<evidence type="ECO:0000313" key="2">
    <source>
        <dbReference type="Proteomes" id="UP001500618"/>
    </source>
</evidence>
<organism evidence="1 2">
    <name type="scientific">Fodinicola feengrottensis</name>
    <dbReference type="NCBI Taxonomy" id="435914"/>
    <lineage>
        <taxon>Bacteria</taxon>
        <taxon>Bacillati</taxon>
        <taxon>Actinomycetota</taxon>
        <taxon>Actinomycetes</taxon>
        <taxon>Mycobacteriales</taxon>
        <taxon>Fodinicola</taxon>
    </lineage>
</organism>
<dbReference type="EMBL" id="BAAANY010000010">
    <property type="protein sequence ID" value="GAA1681652.1"/>
    <property type="molecule type" value="Genomic_DNA"/>
</dbReference>
<comment type="caution">
    <text evidence="1">The sequence shown here is derived from an EMBL/GenBank/DDBJ whole genome shotgun (WGS) entry which is preliminary data.</text>
</comment>
<keyword evidence="2" id="KW-1185">Reference proteome</keyword>
<evidence type="ECO:0008006" key="3">
    <source>
        <dbReference type="Google" id="ProtNLM"/>
    </source>
</evidence>